<dbReference type="GO" id="GO:0006679">
    <property type="term" value="P:glucosylceramide biosynthetic process"/>
    <property type="evidence" value="ECO:0007669"/>
    <property type="project" value="TreeGrafter"/>
</dbReference>
<dbReference type="Proteomes" id="UP000290759">
    <property type="component" value="Unassembled WGS sequence"/>
</dbReference>
<keyword evidence="11" id="KW-1185">Reference proteome</keyword>
<proteinExistence type="predicted"/>
<keyword evidence="7 9" id="KW-1133">Transmembrane helix</keyword>
<evidence type="ECO:0000256" key="7">
    <source>
        <dbReference type="ARBA" id="ARBA00022989"/>
    </source>
</evidence>
<dbReference type="InterPro" id="IPR029044">
    <property type="entry name" value="Nucleotide-diphossugar_trans"/>
</dbReference>
<dbReference type="InterPro" id="IPR017835">
    <property type="entry name" value="Hopen-assoc_HpnI"/>
</dbReference>
<reference evidence="10 11" key="1">
    <citation type="submission" date="2018-12" db="EMBL/GenBank/DDBJ databases">
        <authorList>
            <person name="Grouzdev D.S."/>
            <person name="Krutkina M.S."/>
        </authorList>
    </citation>
    <scope>NUCLEOTIDE SEQUENCE [LARGE SCALE GENOMIC DNA]</scope>
    <source>
        <strain evidence="10 11">RmlP026</strain>
    </source>
</reference>
<keyword evidence="8 9" id="KW-0472">Membrane</keyword>
<gene>
    <name evidence="10" type="ORF">D3273_06545</name>
</gene>
<dbReference type="PANTHER" id="PTHR12726">
    <property type="entry name" value="CERAMIDE GLUCOSYLTRANSFERASE"/>
    <property type="match status" value="1"/>
</dbReference>
<comment type="pathway">
    <text evidence="2">Lipid metabolism; sphingolipid metabolism.</text>
</comment>
<reference evidence="10 11" key="2">
    <citation type="submission" date="2019-02" db="EMBL/GenBank/DDBJ databases">
        <title>'Lichenibacterium ramalinii' gen. nov. sp. nov., 'Lichenibacterium minor' gen. nov. sp. nov.</title>
        <authorList>
            <person name="Pankratov T."/>
        </authorList>
    </citation>
    <scope>NUCLEOTIDE SEQUENCE [LARGE SCALE GENOMIC DNA]</scope>
    <source>
        <strain evidence="10 11">RmlP026</strain>
    </source>
</reference>
<sequence>MLIVVLLLLVLAGAGCLYAWLAAGLVTRGIGTPAPPRAAGPRPGVSLLKPLHGDEPDLHRNLRSACLQDYPGPVEVIFGVARADDPAVATVRRLQAEFPARDIRLVVDERRHGTNGKVSNLANMAERARHPVVVFADSDMLVEPDCLDRVVAALAQPGVGAVTCLYRGIAVPGIWSRLAVGWIDHHFLPNVAVGMALGLAKPCFGSTIALHRDTLERIGGFTAFKDRLADDYAVGEAVRALGLAVVVPRDLVLGHTCTAASFGTLMRQELRWSRTIRSVDPAGYVGSVVTHPIPVATLAVLAAGFAPAALTMLAAAVTSRLLLQIIVNRALKMGTKGLILGPVRDYAAFLVFLLGFWPGSIDWRGHRFALQTDGSMTAPDKAGS</sequence>
<evidence type="ECO:0000256" key="3">
    <source>
        <dbReference type="ARBA" id="ARBA00004991"/>
    </source>
</evidence>
<evidence type="ECO:0000256" key="6">
    <source>
        <dbReference type="ARBA" id="ARBA00022692"/>
    </source>
</evidence>
<comment type="caution">
    <text evidence="10">The sequence shown here is derived from an EMBL/GenBank/DDBJ whole genome shotgun (WGS) entry which is preliminary data.</text>
</comment>
<comment type="pathway">
    <text evidence="3">Sphingolipid metabolism.</text>
</comment>
<dbReference type="NCBIfam" id="TIGR03472">
    <property type="entry name" value="HpnI"/>
    <property type="match status" value="1"/>
</dbReference>
<evidence type="ECO:0000313" key="11">
    <source>
        <dbReference type="Proteomes" id="UP000290759"/>
    </source>
</evidence>
<protein>
    <submittedName>
        <fullName evidence="10">Glycosyltransferase</fullName>
    </submittedName>
</protein>
<evidence type="ECO:0000256" key="9">
    <source>
        <dbReference type="SAM" id="Phobius"/>
    </source>
</evidence>
<evidence type="ECO:0000256" key="1">
    <source>
        <dbReference type="ARBA" id="ARBA00004141"/>
    </source>
</evidence>
<keyword evidence="6 9" id="KW-0812">Transmembrane</keyword>
<keyword evidence="5 10" id="KW-0808">Transferase</keyword>
<evidence type="ECO:0000256" key="4">
    <source>
        <dbReference type="ARBA" id="ARBA00022676"/>
    </source>
</evidence>
<comment type="subcellular location">
    <subcellularLocation>
        <location evidence="1">Membrane</location>
        <topology evidence="1">Multi-pass membrane protein</topology>
    </subcellularLocation>
</comment>
<accession>A0A4Q2UCN5</accession>
<dbReference type="AlphaFoldDB" id="A0A4Q2UCN5"/>
<dbReference type="RefSeq" id="WP_129224962.1">
    <property type="nucleotide sequence ID" value="NZ_QYBB01000005.1"/>
</dbReference>
<dbReference type="GO" id="GO:0016020">
    <property type="term" value="C:membrane"/>
    <property type="evidence" value="ECO:0007669"/>
    <property type="project" value="UniProtKB-SubCell"/>
</dbReference>
<dbReference type="OrthoDB" id="9814255at2"/>
<dbReference type="GO" id="GO:0008120">
    <property type="term" value="F:ceramide glucosyltransferase activity"/>
    <property type="evidence" value="ECO:0007669"/>
    <property type="project" value="TreeGrafter"/>
</dbReference>
<feature type="transmembrane region" description="Helical" evidence="9">
    <location>
        <begin position="295"/>
        <end position="317"/>
    </location>
</feature>
<dbReference type="InterPro" id="IPR025993">
    <property type="entry name" value="Ceramide_glucosylTrfase"/>
</dbReference>
<dbReference type="CDD" id="cd02520">
    <property type="entry name" value="Glucosylceramide_synthase"/>
    <property type="match status" value="1"/>
</dbReference>
<evidence type="ECO:0000313" key="10">
    <source>
        <dbReference type="EMBL" id="RYC32866.1"/>
    </source>
</evidence>
<keyword evidence="4" id="KW-0328">Glycosyltransferase</keyword>
<dbReference type="Pfam" id="PF13506">
    <property type="entry name" value="Glyco_transf_21"/>
    <property type="match status" value="1"/>
</dbReference>
<evidence type="ECO:0000256" key="2">
    <source>
        <dbReference type="ARBA" id="ARBA00004760"/>
    </source>
</evidence>
<evidence type="ECO:0000256" key="8">
    <source>
        <dbReference type="ARBA" id="ARBA00023136"/>
    </source>
</evidence>
<evidence type="ECO:0000256" key="5">
    <source>
        <dbReference type="ARBA" id="ARBA00022679"/>
    </source>
</evidence>
<feature type="transmembrane region" description="Helical" evidence="9">
    <location>
        <begin position="338"/>
        <end position="357"/>
    </location>
</feature>
<dbReference type="EMBL" id="QYBB01000005">
    <property type="protein sequence ID" value="RYC32866.1"/>
    <property type="molecule type" value="Genomic_DNA"/>
</dbReference>
<dbReference type="PANTHER" id="PTHR12726:SF0">
    <property type="entry name" value="CERAMIDE GLUCOSYLTRANSFERASE"/>
    <property type="match status" value="1"/>
</dbReference>
<name>A0A4Q2UCN5_9HYPH</name>
<dbReference type="SUPFAM" id="SSF53448">
    <property type="entry name" value="Nucleotide-diphospho-sugar transferases"/>
    <property type="match status" value="1"/>
</dbReference>
<organism evidence="10 11">
    <name type="scientific">Lichenibacterium minor</name>
    <dbReference type="NCBI Taxonomy" id="2316528"/>
    <lineage>
        <taxon>Bacteria</taxon>
        <taxon>Pseudomonadati</taxon>
        <taxon>Pseudomonadota</taxon>
        <taxon>Alphaproteobacteria</taxon>
        <taxon>Hyphomicrobiales</taxon>
        <taxon>Lichenihabitantaceae</taxon>
        <taxon>Lichenibacterium</taxon>
    </lineage>
</organism>
<dbReference type="Gene3D" id="3.90.550.10">
    <property type="entry name" value="Spore Coat Polysaccharide Biosynthesis Protein SpsA, Chain A"/>
    <property type="match status" value="1"/>
</dbReference>